<dbReference type="Pfam" id="PF00924">
    <property type="entry name" value="MS_channel_2nd"/>
    <property type="match status" value="1"/>
</dbReference>
<sequence length="480" mass="52851">MLDEIELPNLQEIEQSVWKLLEWLSHNLLSWPVILQLVLLILLLPASRYLGKKISPIASEWNHKSRTPLLLRSILSNLRPLIPWVIYLIALWITLGVLFQIDAPLRSRFLINTVASLTLAWVIISLTTSLIKTRIVAKMVTLFIWAIAALNILGQLDLAKEILDSAALDIGGLRISLLMVLKGVISLAVLLWGAIAFSSLLERRVKAVPELTPSVQVLLGKLLKVTLIGLAIIIGLKSVGIDLSAFALFGGALGVGIGFGLQKVIANLVSGIILLMDRSIKPGDVIAVNNTYGWVKSFGARYASVITRDGTEHLIPNEEFITQRVENWSYSNSWIRVRVPVGVSYSSDIHRAIELCMEAAKENPRIMNDPAPNCLVTGFGDNSVNLEVRFWIPDPQNGLGNIKSALMLAIWDKFHASGVEFPFPQRDLHIKGPVEIITRSEQPSGSATIPMEKSGAKRSKASRDQDHGDLDLGDQDATDD</sequence>
<feature type="transmembrane region" description="Helical" evidence="8">
    <location>
        <begin position="173"/>
        <end position="201"/>
    </location>
</feature>
<dbReference type="PANTHER" id="PTHR30347">
    <property type="entry name" value="POTASSIUM CHANNEL RELATED"/>
    <property type="match status" value="1"/>
</dbReference>
<dbReference type="PANTHER" id="PTHR30347:SF1">
    <property type="entry name" value="MECHANOSENSITIVE CHANNEL MSCK"/>
    <property type="match status" value="1"/>
</dbReference>
<dbReference type="SUPFAM" id="SSF82861">
    <property type="entry name" value="Mechanosensitive channel protein MscS (YggB), transmembrane region"/>
    <property type="match status" value="1"/>
</dbReference>
<dbReference type="InterPro" id="IPR006685">
    <property type="entry name" value="MscS_channel_2nd"/>
</dbReference>
<feature type="region of interest" description="Disordered" evidence="7">
    <location>
        <begin position="439"/>
        <end position="480"/>
    </location>
</feature>
<evidence type="ECO:0000256" key="1">
    <source>
        <dbReference type="ARBA" id="ARBA00004651"/>
    </source>
</evidence>
<evidence type="ECO:0000259" key="9">
    <source>
        <dbReference type="Pfam" id="PF00924"/>
    </source>
</evidence>
<feature type="transmembrane region" description="Helical" evidence="8">
    <location>
        <begin position="135"/>
        <end position="153"/>
    </location>
</feature>
<feature type="transmembrane region" description="Helical" evidence="8">
    <location>
        <begin position="81"/>
        <end position="101"/>
    </location>
</feature>
<feature type="transmembrane region" description="Helical" evidence="8">
    <location>
        <begin position="28"/>
        <end position="46"/>
    </location>
</feature>
<dbReference type="Gene3D" id="1.10.287.1260">
    <property type="match status" value="1"/>
</dbReference>
<evidence type="ECO:0000256" key="8">
    <source>
        <dbReference type="SAM" id="Phobius"/>
    </source>
</evidence>
<feature type="compositionally biased region" description="Acidic residues" evidence="7">
    <location>
        <begin position="471"/>
        <end position="480"/>
    </location>
</feature>
<dbReference type="Pfam" id="PF21082">
    <property type="entry name" value="MS_channel_3rd"/>
    <property type="match status" value="1"/>
</dbReference>
<dbReference type="InterPro" id="IPR011066">
    <property type="entry name" value="MscS_channel_C_sf"/>
</dbReference>
<evidence type="ECO:0000256" key="3">
    <source>
        <dbReference type="ARBA" id="ARBA00022475"/>
    </source>
</evidence>
<evidence type="ECO:0000256" key="5">
    <source>
        <dbReference type="ARBA" id="ARBA00022989"/>
    </source>
</evidence>
<keyword evidence="5 8" id="KW-1133">Transmembrane helix</keyword>
<reference evidence="11" key="1">
    <citation type="submission" date="2022-12" db="EMBL/GenBank/DDBJ databases">
        <title>Bacterial isolates from different developmental stages of Nematostella vectensis.</title>
        <authorList>
            <person name="Fraune S."/>
        </authorList>
    </citation>
    <scope>NUCLEOTIDE SEQUENCE</scope>
    <source>
        <strain evidence="11">G21630-S1</strain>
    </source>
</reference>
<feature type="domain" description="Mechanosensitive ion channel MscS C-terminal" evidence="10">
    <location>
        <begin position="337"/>
        <end position="421"/>
    </location>
</feature>
<dbReference type="InterPro" id="IPR052702">
    <property type="entry name" value="MscS-like_channel"/>
</dbReference>
<dbReference type="InterPro" id="IPR011014">
    <property type="entry name" value="MscS_channel_TM-2"/>
</dbReference>
<comment type="similarity">
    <text evidence="2">Belongs to the MscS (TC 1.A.23) family.</text>
</comment>
<evidence type="ECO:0000313" key="12">
    <source>
        <dbReference type="Proteomes" id="UP001069802"/>
    </source>
</evidence>
<dbReference type="SUPFAM" id="SSF50182">
    <property type="entry name" value="Sm-like ribonucleoproteins"/>
    <property type="match status" value="1"/>
</dbReference>
<dbReference type="InterPro" id="IPR010920">
    <property type="entry name" value="LSM_dom_sf"/>
</dbReference>
<dbReference type="Proteomes" id="UP001069802">
    <property type="component" value="Unassembled WGS sequence"/>
</dbReference>
<name>A0ABT4LHK9_9PROT</name>
<dbReference type="InterPro" id="IPR023408">
    <property type="entry name" value="MscS_beta-dom_sf"/>
</dbReference>
<evidence type="ECO:0000313" key="11">
    <source>
        <dbReference type="EMBL" id="MCZ4280577.1"/>
    </source>
</evidence>
<comment type="caution">
    <text evidence="11">The sequence shown here is derived from an EMBL/GenBank/DDBJ whole genome shotgun (WGS) entry which is preliminary data.</text>
</comment>
<keyword evidence="12" id="KW-1185">Reference proteome</keyword>
<dbReference type="InterPro" id="IPR049278">
    <property type="entry name" value="MS_channel_C"/>
</dbReference>
<feature type="transmembrane region" description="Helical" evidence="8">
    <location>
        <begin position="107"/>
        <end position="128"/>
    </location>
</feature>
<dbReference type="SUPFAM" id="SSF82689">
    <property type="entry name" value="Mechanosensitive channel protein MscS (YggB), C-terminal domain"/>
    <property type="match status" value="1"/>
</dbReference>
<dbReference type="Gene3D" id="2.30.30.60">
    <property type="match status" value="1"/>
</dbReference>
<evidence type="ECO:0000256" key="6">
    <source>
        <dbReference type="ARBA" id="ARBA00023136"/>
    </source>
</evidence>
<keyword evidence="4 8" id="KW-0812">Transmembrane</keyword>
<protein>
    <submittedName>
        <fullName evidence="11">Mechanosensitive ion channel</fullName>
    </submittedName>
</protein>
<evidence type="ECO:0000259" key="10">
    <source>
        <dbReference type="Pfam" id="PF21082"/>
    </source>
</evidence>
<gene>
    <name evidence="11" type="ORF">O4H49_07295</name>
</gene>
<evidence type="ECO:0000256" key="2">
    <source>
        <dbReference type="ARBA" id="ARBA00008017"/>
    </source>
</evidence>
<dbReference type="RefSeq" id="WP_269422765.1">
    <property type="nucleotide sequence ID" value="NZ_JAPWGY010000002.1"/>
</dbReference>
<comment type="subcellular location">
    <subcellularLocation>
        <location evidence="1">Cell membrane</location>
        <topology evidence="1">Multi-pass membrane protein</topology>
    </subcellularLocation>
</comment>
<keyword evidence="6 8" id="KW-0472">Membrane</keyword>
<organism evidence="11 12">
    <name type="scientific">Kiloniella laminariae</name>
    <dbReference type="NCBI Taxonomy" id="454162"/>
    <lineage>
        <taxon>Bacteria</taxon>
        <taxon>Pseudomonadati</taxon>
        <taxon>Pseudomonadota</taxon>
        <taxon>Alphaproteobacteria</taxon>
        <taxon>Rhodospirillales</taxon>
        <taxon>Kiloniellaceae</taxon>
        <taxon>Kiloniella</taxon>
    </lineage>
</organism>
<feature type="transmembrane region" description="Helical" evidence="8">
    <location>
        <begin position="246"/>
        <end position="275"/>
    </location>
</feature>
<feature type="domain" description="Mechanosensitive ion channel MscS" evidence="9">
    <location>
        <begin position="264"/>
        <end position="329"/>
    </location>
</feature>
<accession>A0ABT4LHK9</accession>
<evidence type="ECO:0000256" key="7">
    <source>
        <dbReference type="SAM" id="MobiDB-lite"/>
    </source>
</evidence>
<feature type="transmembrane region" description="Helical" evidence="8">
    <location>
        <begin position="222"/>
        <end position="240"/>
    </location>
</feature>
<dbReference type="EMBL" id="JAPWGY010000002">
    <property type="protein sequence ID" value="MCZ4280577.1"/>
    <property type="molecule type" value="Genomic_DNA"/>
</dbReference>
<evidence type="ECO:0000256" key="4">
    <source>
        <dbReference type="ARBA" id="ARBA00022692"/>
    </source>
</evidence>
<keyword evidence="3" id="KW-1003">Cell membrane</keyword>
<feature type="compositionally biased region" description="Basic and acidic residues" evidence="7">
    <location>
        <begin position="461"/>
        <end position="470"/>
    </location>
</feature>
<proteinExistence type="inferred from homology"/>
<dbReference type="Gene3D" id="3.30.70.100">
    <property type="match status" value="1"/>
</dbReference>